<dbReference type="EMBL" id="JAGGLB010000004">
    <property type="protein sequence ID" value="MBP1990181.1"/>
    <property type="molecule type" value="Genomic_DNA"/>
</dbReference>
<dbReference type="RefSeq" id="WP_209970973.1">
    <property type="nucleotide sequence ID" value="NZ_JAGGLB010000004.1"/>
</dbReference>
<dbReference type="GO" id="GO:0016787">
    <property type="term" value="F:hydrolase activity"/>
    <property type="evidence" value="ECO:0007669"/>
    <property type="project" value="UniProtKB-KW"/>
</dbReference>
<accession>A0ABS4IT19</accession>
<protein>
    <submittedName>
        <fullName evidence="3">L-fuconolactonase</fullName>
        <ecNumber evidence="3">3.1.1.-</ecNumber>
    </submittedName>
</protein>
<evidence type="ECO:0000259" key="2">
    <source>
        <dbReference type="Pfam" id="PF04909"/>
    </source>
</evidence>
<dbReference type="Proteomes" id="UP001519287">
    <property type="component" value="Unassembled WGS sequence"/>
</dbReference>
<keyword evidence="4" id="KW-1185">Reference proteome</keyword>
<dbReference type="PANTHER" id="PTHR43569">
    <property type="entry name" value="AMIDOHYDROLASE"/>
    <property type="match status" value="1"/>
</dbReference>
<comment type="caution">
    <text evidence="3">The sequence shown here is derived from an EMBL/GenBank/DDBJ whole genome shotgun (WGS) entry which is preliminary data.</text>
</comment>
<dbReference type="SUPFAM" id="SSF51556">
    <property type="entry name" value="Metallo-dependent hydrolases"/>
    <property type="match status" value="1"/>
</dbReference>
<keyword evidence="3" id="KW-0378">Hydrolase</keyword>
<dbReference type="Pfam" id="PF04909">
    <property type="entry name" value="Amidohydro_2"/>
    <property type="match status" value="1"/>
</dbReference>
<feature type="domain" description="Amidohydrolase-related" evidence="2">
    <location>
        <begin position="3"/>
        <end position="275"/>
    </location>
</feature>
<dbReference type="InterPro" id="IPR006680">
    <property type="entry name" value="Amidohydro-rel"/>
</dbReference>
<organism evidence="3 4">
    <name type="scientific">Paenibacillus eucommiae</name>
    <dbReference type="NCBI Taxonomy" id="1355755"/>
    <lineage>
        <taxon>Bacteria</taxon>
        <taxon>Bacillati</taxon>
        <taxon>Bacillota</taxon>
        <taxon>Bacilli</taxon>
        <taxon>Bacillales</taxon>
        <taxon>Paenibacillaceae</taxon>
        <taxon>Paenibacillus</taxon>
    </lineage>
</organism>
<sequence>MIIDAHQHYWLLSRGDYDWLTSEAGKLFTDYMPNHLKPQLSNHGVARTIVVQSAPTLAETEFLLGLARKEPCIAGVVGWMNLLSGTFEEDLSRLKADPLFVGIRPTFPRGEDGSLLFTERLDRSLQVLADHDVPVDLLLSAHQLHDVIKLVTRAPTLRVVLNHIGNPTLQLDDWEAWADAIAAIAEHPGSYCKLSCMITRVPEGMQANEVLYPYVRHVRQCFGSERLLFGSDWPVCRLSGEYGDTAALLVRLLTDLTEEERVSIYKKNAMRVYGLK</sequence>
<proteinExistence type="inferred from homology"/>
<evidence type="ECO:0000313" key="3">
    <source>
        <dbReference type="EMBL" id="MBP1990181.1"/>
    </source>
</evidence>
<dbReference type="InterPro" id="IPR032466">
    <property type="entry name" value="Metal_Hydrolase"/>
</dbReference>
<evidence type="ECO:0000313" key="4">
    <source>
        <dbReference type="Proteomes" id="UP001519287"/>
    </source>
</evidence>
<dbReference type="EC" id="3.1.1.-" evidence="3"/>
<dbReference type="InterPro" id="IPR052350">
    <property type="entry name" value="Metallo-dep_Lactonases"/>
</dbReference>
<evidence type="ECO:0000256" key="1">
    <source>
        <dbReference type="ARBA" id="ARBA00038310"/>
    </source>
</evidence>
<dbReference type="PANTHER" id="PTHR43569:SF2">
    <property type="entry name" value="AMIDOHYDROLASE-RELATED DOMAIN-CONTAINING PROTEIN"/>
    <property type="match status" value="1"/>
</dbReference>
<dbReference type="Gene3D" id="3.20.20.140">
    <property type="entry name" value="Metal-dependent hydrolases"/>
    <property type="match status" value="1"/>
</dbReference>
<comment type="similarity">
    <text evidence="1">Belongs to the metallo-dependent hydrolases superfamily.</text>
</comment>
<reference evidence="3 4" key="1">
    <citation type="submission" date="2021-03" db="EMBL/GenBank/DDBJ databases">
        <title>Genomic Encyclopedia of Type Strains, Phase IV (KMG-IV): sequencing the most valuable type-strain genomes for metagenomic binning, comparative biology and taxonomic classification.</title>
        <authorList>
            <person name="Goeker M."/>
        </authorList>
    </citation>
    <scope>NUCLEOTIDE SEQUENCE [LARGE SCALE GENOMIC DNA]</scope>
    <source>
        <strain evidence="3 4">DSM 26048</strain>
    </source>
</reference>
<name>A0ABS4IT19_9BACL</name>
<gene>
    <name evidence="3" type="ORF">J2Z66_001779</name>
</gene>